<dbReference type="Pfam" id="PF02133">
    <property type="entry name" value="Transp_cyt_pur"/>
    <property type="match status" value="1"/>
</dbReference>
<organism evidence="7 8">
    <name type="scientific">Neodothiora populina</name>
    <dbReference type="NCBI Taxonomy" id="2781224"/>
    <lineage>
        <taxon>Eukaryota</taxon>
        <taxon>Fungi</taxon>
        <taxon>Dikarya</taxon>
        <taxon>Ascomycota</taxon>
        <taxon>Pezizomycotina</taxon>
        <taxon>Dothideomycetes</taxon>
        <taxon>Dothideomycetidae</taxon>
        <taxon>Dothideales</taxon>
        <taxon>Dothioraceae</taxon>
        <taxon>Neodothiora</taxon>
    </lineage>
</organism>
<feature type="transmembrane region" description="Helical" evidence="6">
    <location>
        <begin position="377"/>
        <end position="394"/>
    </location>
</feature>
<feature type="transmembrane region" description="Helical" evidence="6">
    <location>
        <begin position="286"/>
        <end position="315"/>
    </location>
</feature>
<comment type="similarity">
    <text evidence="2">Belongs to the purine-cytosine permease (2.A.39) family.</text>
</comment>
<dbReference type="CDD" id="cd11482">
    <property type="entry name" value="SLC-NCS1sbd_NRT1-like"/>
    <property type="match status" value="1"/>
</dbReference>
<sequence>MLTEKTKPKVEYWAKRLECPIDEDAGYHNTFWCNRDLIPIPENRRTWTWQGYAGYWVISGVNTTAWTAGSTLLSLGLSVPQAIGCVVGVALISALIAVLAGWPGSRLYLGFTVLSRSSWGMRGGFWPVLNRIMTSIIWLGIQMYWGGQSVKIILNAIIGHSFRDLKNTLPESTNVDTASLICFFIFAVIFLPTLMIPPENLQMPFRITFIMITCSMFGLLGWAIGTAGGPGTLFYTPSTKQGSLLAWNAVYGLQSIVGSQASGCLGQSDWTRYAKTPNAALFGQAIAAPVLIVTTSVCGILITSATETIYGAYVWNPFELLLTIQQHSLSAAARAGTFFAALGFLASQLALCQMLNCISSGMDLAALCPKWINIRRGGYLLSVVSMAICPWNYVTKPSTFITVLSGWSVFLSPMTGIVVSDYFLVRQGKYCVGDLYTGNSESAYWYISGFNLRGFTAWAMGLWPLLPGFIRAIKGTASSANGWDHLYQISYFYGFCVAMLVHWGLHTAFPAKKQKASGPFVLQDHVRMLEGRDLGDDSDFGPEQDRHVDFVVDVESKC</sequence>
<feature type="transmembrane region" description="Helical" evidence="6">
    <location>
        <begin position="53"/>
        <end position="75"/>
    </location>
</feature>
<evidence type="ECO:0000256" key="3">
    <source>
        <dbReference type="ARBA" id="ARBA00022692"/>
    </source>
</evidence>
<accession>A0ABR3PAR7</accession>
<evidence type="ECO:0000256" key="4">
    <source>
        <dbReference type="ARBA" id="ARBA00022989"/>
    </source>
</evidence>
<feature type="transmembrane region" description="Helical" evidence="6">
    <location>
        <begin position="177"/>
        <end position="195"/>
    </location>
</feature>
<evidence type="ECO:0000256" key="6">
    <source>
        <dbReference type="SAM" id="Phobius"/>
    </source>
</evidence>
<keyword evidence="8" id="KW-1185">Reference proteome</keyword>
<keyword evidence="4 6" id="KW-1133">Transmembrane helix</keyword>
<feature type="transmembrane region" description="Helical" evidence="6">
    <location>
        <begin position="81"/>
        <end position="102"/>
    </location>
</feature>
<dbReference type="InterPro" id="IPR045225">
    <property type="entry name" value="Uracil/uridine/allantoin_perm"/>
</dbReference>
<evidence type="ECO:0000256" key="2">
    <source>
        <dbReference type="ARBA" id="ARBA00008974"/>
    </source>
</evidence>
<reference evidence="7 8" key="1">
    <citation type="submission" date="2024-07" db="EMBL/GenBank/DDBJ databases">
        <title>Draft sequence of the Neodothiora populina.</title>
        <authorList>
            <person name="Drown D.D."/>
            <person name="Schuette U.S."/>
            <person name="Buechlein A.B."/>
            <person name="Rusch D.R."/>
            <person name="Winton L.W."/>
            <person name="Adams G.A."/>
        </authorList>
    </citation>
    <scope>NUCLEOTIDE SEQUENCE [LARGE SCALE GENOMIC DNA]</scope>
    <source>
        <strain evidence="7 8">CPC 39397</strain>
    </source>
</reference>
<comment type="caution">
    <text evidence="7">The sequence shown here is derived from an EMBL/GenBank/DDBJ whole genome shotgun (WGS) entry which is preliminary data.</text>
</comment>
<evidence type="ECO:0000256" key="5">
    <source>
        <dbReference type="ARBA" id="ARBA00023136"/>
    </source>
</evidence>
<feature type="transmembrane region" description="Helical" evidence="6">
    <location>
        <begin position="486"/>
        <end position="505"/>
    </location>
</feature>
<feature type="transmembrane region" description="Helical" evidence="6">
    <location>
        <begin position="245"/>
        <end position="265"/>
    </location>
</feature>
<protein>
    <recommendedName>
        <fullName evidence="9">Uracil permease</fullName>
    </recommendedName>
</protein>
<keyword evidence="3 6" id="KW-0812">Transmembrane</keyword>
<feature type="transmembrane region" description="Helical" evidence="6">
    <location>
        <begin position="400"/>
        <end position="424"/>
    </location>
</feature>
<dbReference type="EMBL" id="JBFMKM010000012">
    <property type="protein sequence ID" value="KAL1303023.1"/>
    <property type="molecule type" value="Genomic_DNA"/>
</dbReference>
<evidence type="ECO:0000313" key="7">
    <source>
        <dbReference type="EMBL" id="KAL1303023.1"/>
    </source>
</evidence>
<dbReference type="RefSeq" id="XP_069199299.1">
    <property type="nucleotide sequence ID" value="XM_069342794.1"/>
</dbReference>
<name>A0ABR3PAR7_9PEZI</name>
<feature type="transmembrane region" description="Helical" evidence="6">
    <location>
        <begin position="123"/>
        <end position="145"/>
    </location>
</feature>
<dbReference type="InterPro" id="IPR001248">
    <property type="entry name" value="Pur-cyt_permease"/>
</dbReference>
<feature type="transmembrane region" description="Helical" evidence="6">
    <location>
        <begin position="444"/>
        <end position="466"/>
    </location>
</feature>
<feature type="transmembrane region" description="Helical" evidence="6">
    <location>
        <begin position="335"/>
        <end position="356"/>
    </location>
</feature>
<keyword evidence="5 6" id="KW-0472">Membrane</keyword>
<dbReference type="Proteomes" id="UP001562354">
    <property type="component" value="Unassembled WGS sequence"/>
</dbReference>
<feature type="transmembrane region" description="Helical" evidence="6">
    <location>
        <begin position="207"/>
        <end position="225"/>
    </location>
</feature>
<dbReference type="Gene3D" id="1.10.4160.10">
    <property type="entry name" value="Hydantoin permease"/>
    <property type="match status" value="1"/>
</dbReference>
<evidence type="ECO:0000313" key="8">
    <source>
        <dbReference type="Proteomes" id="UP001562354"/>
    </source>
</evidence>
<proteinExistence type="inferred from homology"/>
<dbReference type="PANTHER" id="PTHR30618:SF15">
    <property type="entry name" value="NICOTINAMIDE RIBOSIDE TRANSPORTER 1-RELATED"/>
    <property type="match status" value="1"/>
</dbReference>
<gene>
    <name evidence="7" type="ORF">AAFC00_003336</name>
</gene>
<evidence type="ECO:0008006" key="9">
    <source>
        <dbReference type="Google" id="ProtNLM"/>
    </source>
</evidence>
<evidence type="ECO:0000256" key="1">
    <source>
        <dbReference type="ARBA" id="ARBA00004141"/>
    </source>
</evidence>
<comment type="subcellular location">
    <subcellularLocation>
        <location evidence="1">Membrane</location>
        <topology evidence="1">Multi-pass membrane protein</topology>
    </subcellularLocation>
</comment>
<dbReference type="GeneID" id="95977038"/>
<dbReference type="PANTHER" id="PTHR30618">
    <property type="entry name" value="NCS1 FAMILY PURINE/PYRIMIDINE TRANSPORTER"/>
    <property type="match status" value="1"/>
</dbReference>